<dbReference type="OrthoDB" id="70570at2759"/>
<evidence type="ECO:0000259" key="5">
    <source>
        <dbReference type="PROSITE" id="PS50003"/>
    </source>
</evidence>
<dbReference type="PANTHER" id="PTHR46280:SF2">
    <property type="entry name" value="PLECKSTRIN HOMOLOGY DOMAIN-CONTAINING FAMILY F MEMBER 1"/>
    <property type="match status" value="1"/>
</dbReference>
<evidence type="ECO:0000256" key="3">
    <source>
        <dbReference type="ARBA" id="ARBA00022833"/>
    </source>
</evidence>
<evidence type="ECO:0008006" key="9">
    <source>
        <dbReference type="Google" id="ProtNLM"/>
    </source>
</evidence>
<comment type="caution">
    <text evidence="7">The sequence shown here is derived from an EMBL/GenBank/DDBJ whole genome shotgun (WGS) entry which is preliminary data.</text>
</comment>
<keyword evidence="8" id="KW-1185">Reference proteome</keyword>
<dbReference type="SUPFAM" id="SSF57903">
    <property type="entry name" value="FYVE/PHD zinc finger"/>
    <property type="match status" value="1"/>
</dbReference>
<evidence type="ECO:0000313" key="7">
    <source>
        <dbReference type="EMBL" id="KAG9341298.1"/>
    </source>
</evidence>
<dbReference type="Gene3D" id="3.30.40.10">
    <property type="entry name" value="Zinc/RING finger domain, C3HC4 (zinc finger)"/>
    <property type="match status" value="1"/>
</dbReference>
<dbReference type="EMBL" id="JAFBMS010000036">
    <property type="protein sequence ID" value="KAG9341298.1"/>
    <property type="molecule type" value="Genomic_DNA"/>
</dbReference>
<name>A0A8T2NUU8_9TELE</name>
<dbReference type="Gene3D" id="2.30.29.30">
    <property type="entry name" value="Pleckstrin-homology domain (PH domain)/Phosphotyrosine-binding domain (PTB)"/>
    <property type="match status" value="1"/>
</dbReference>
<reference evidence="7" key="1">
    <citation type="thesis" date="2021" institute="BYU ScholarsArchive" country="Provo, UT, USA">
        <title>Applications of and Algorithms for Genome Assembly and Genomic Analyses with an Emphasis on Marine Teleosts.</title>
        <authorList>
            <person name="Pickett B.D."/>
        </authorList>
    </citation>
    <scope>NUCLEOTIDE SEQUENCE</scope>
    <source>
        <strain evidence="7">HI-2016</strain>
    </source>
</reference>
<dbReference type="SMART" id="SM00064">
    <property type="entry name" value="FYVE"/>
    <property type="match status" value="1"/>
</dbReference>
<dbReference type="GO" id="GO:0005769">
    <property type="term" value="C:early endosome"/>
    <property type="evidence" value="ECO:0007669"/>
    <property type="project" value="TreeGrafter"/>
</dbReference>
<dbReference type="InterPro" id="IPR051765">
    <property type="entry name" value="PH_domain-containing_F"/>
</dbReference>
<keyword evidence="3" id="KW-0862">Zinc</keyword>
<dbReference type="InterPro" id="IPR017455">
    <property type="entry name" value="Znf_FYVE-rel"/>
</dbReference>
<dbReference type="InterPro" id="IPR037871">
    <property type="entry name" value="PH_Phafin"/>
</dbReference>
<evidence type="ECO:0000313" key="8">
    <source>
        <dbReference type="Proteomes" id="UP000824540"/>
    </source>
</evidence>
<proteinExistence type="predicted"/>
<evidence type="ECO:0000259" key="6">
    <source>
        <dbReference type="PROSITE" id="PS50178"/>
    </source>
</evidence>
<dbReference type="PANTHER" id="PTHR46280">
    <property type="entry name" value="PLECKSTRIN HOMOLOGY DOMAIN-CONTAINING FAMILY F MEMBER 2-RELATED"/>
    <property type="match status" value="1"/>
</dbReference>
<dbReference type="Proteomes" id="UP000824540">
    <property type="component" value="Unassembled WGS sequence"/>
</dbReference>
<dbReference type="GO" id="GO:0008270">
    <property type="term" value="F:zinc ion binding"/>
    <property type="evidence" value="ECO:0007669"/>
    <property type="project" value="UniProtKB-KW"/>
</dbReference>
<dbReference type="PROSITE" id="PS50178">
    <property type="entry name" value="ZF_FYVE"/>
    <property type="match status" value="1"/>
</dbReference>
<dbReference type="InterPro" id="IPR011993">
    <property type="entry name" value="PH-like_dom_sf"/>
</dbReference>
<keyword evidence="1" id="KW-0479">Metal-binding</keyword>
<dbReference type="AlphaFoldDB" id="A0A8T2NUU8"/>
<evidence type="ECO:0000256" key="2">
    <source>
        <dbReference type="ARBA" id="ARBA00022771"/>
    </source>
</evidence>
<evidence type="ECO:0000256" key="1">
    <source>
        <dbReference type="ARBA" id="ARBA00022723"/>
    </source>
</evidence>
<accession>A0A8T2NUU8</accession>
<sequence length="280" mass="32471">MADLLAYTKENRQRILAVESHFGPSGKPLKKPGRVLVGEGRLMKQCRHSPRPRVFFLFNDILVYGSIMVKSRWYTNQQVIPLEDIVVEDLEDSPEMKNQWLIRTPRKSFYVSAASPEEKEAWIQHIKEYRIKRLEQTGRTSSGTLAASWIPDQATAICMRCCIKFTITQRRHHCRQCGFVVCGPCSSKRYVIPNISRKPVRVCLLCYRSLQTYETYTATRKRVNSEGKNWSDEDELAATPAYESFIYNDAGEYSENHSSQQWATPEEYLQRSCGRGDFEY</sequence>
<dbReference type="PROSITE" id="PS50003">
    <property type="entry name" value="PH_DOMAIN"/>
    <property type="match status" value="1"/>
</dbReference>
<dbReference type="SUPFAM" id="SSF50729">
    <property type="entry name" value="PH domain-like"/>
    <property type="match status" value="1"/>
</dbReference>
<feature type="domain" description="FYVE-type" evidence="6">
    <location>
        <begin position="152"/>
        <end position="211"/>
    </location>
</feature>
<dbReference type="InterPro" id="IPR011011">
    <property type="entry name" value="Znf_FYVE_PHD"/>
</dbReference>
<dbReference type="CDD" id="cd01218">
    <property type="entry name" value="PH_Phafin2-like"/>
    <property type="match status" value="1"/>
</dbReference>
<dbReference type="Pfam" id="PF01363">
    <property type="entry name" value="FYVE"/>
    <property type="match status" value="1"/>
</dbReference>
<protein>
    <recommendedName>
        <fullName evidence="9">Pleckstrin homology domain-containing family F member 1</fullName>
    </recommendedName>
</protein>
<evidence type="ECO:0000256" key="4">
    <source>
        <dbReference type="PROSITE-ProRule" id="PRU00091"/>
    </source>
</evidence>
<dbReference type="InterPro" id="IPR013083">
    <property type="entry name" value="Znf_RING/FYVE/PHD"/>
</dbReference>
<dbReference type="GO" id="GO:0008333">
    <property type="term" value="P:endosome to lysosome transport"/>
    <property type="evidence" value="ECO:0007669"/>
    <property type="project" value="TreeGrafter"/>
</dbReference>
<dbReference type="GO" id="GO:0007032">
    <property type="term" value="P:endosome organization"/>
    <property type="evidence" value="ECO:0007669"/>
    <property type="project" value="TreeGrafter"/>
</dbReference>
<dbReference type="GO" id="GO:0035091">
    <property type="term" value="F:phosphatidylinositol binding"/>
    <property type="evidence" value="ECO:0007669"/>
    <property type="project" value="TreeGrafter"/>
</dbReference>
<keyword evidence="2 4" id="KW-0863">Zinc-finger</keyword>
<organism evidence="7 8">
    <name type="scientific">Albula glossodonta</name>
    <name type="common">roundjaw bonefish</name>
    <dbReference type="NCBI Taxonomy" id="121402"/>
    <lineage>
        <taxon>Eukaryota</taxon>
        <taxon>Metazoa</taxon>
        <taxon>Chordata</taxon>
        <taxon>Craniata</taxon>
        <taxon>Vertebrata</taxon>
        <taxon>Euteleostomi</taxon>
        <taxon>Actinopterygii</taxon>
        <taxon>Neopterygii</taxon>
        <taxon>Teleostei</taxon>
        <taxon>Albuliformes</taxon>
        <taxon>Albulidae</taxon>
        <taxon>Albula</taxon>
    </lineage>
</organism>
<dbReference type="Pfam" id="PF00169">
    <property type="entry name" value="PH"/>
    <property type="match status" value="1"/>
</dbReference>
<gene>
    <name evidence="7" type="ORF">JZ751_019400</name>
</gene>
<dbReference type="InterPro" id="IPR001849">
    <property type="entry name" value="PH_domain"/>
</dbReference>
<dbReference type="SMART" id="SM00233">
    <property type="entry name" value="PH"/>
    <property type="match status" value="1"/>
</dbReference>
<feature type="domain" description="PH" evidence="5">
    <location>
        <begin position="35"/>
        <end position="131"/>
    </location>
</feature>
<dbReference type="InterPro" id="IPR000306">
    <property type="entry name" value="Znf_FYVE"/>
</dbReference>